<dbReference type="Pfam" id="PF00990">
    <property type="entry name" value="GGDEF"/>
    <property type="match status" value="1"/>
</dbReference>
<dbReference type="InterPro" id="IPR000644">
    <property type="entry name" value="CBS_dom"/>
</dbReference>
<evidence type="ECO:0000313" key="4">
    <source>
        <dbReference type="EMBL" id="MBP3961628.1"/>
    </source>
</evidence>
<dbReference type="NCBIfam" id="TIGR00254">
    <property type="entry name" value="GGDEF"/>
    <property type="match status" value="1"/>
</dbReference>
<dbReference type="PANTHER" id="PTHR45138">
    <property type="entry name" value="REGULATORY COMPONENTS OF SENSORY TRANSDUCTION SYSTEM"/>
    <property type="match status" value="1"/>
</dbReference>
<dbReference type="InterPro" id="IPR029787">
    <property type="entry name" value="Nucleotide_cyclase"/>
</dbReference>
<dbReference type="EMBL" id="JAGKSP010000001">
    <property type="protein sequence ID" value="MBP3961628.1"/>
    <property type="molecule type" value="Genomic_DNA"/>
</dbReference>
<organism evidence="4 6">
    <name type="scientific">Paenibacillus lignilyticus</name>
    <dbReference type="NCBI Taxonomy" id="1172615"/>
    <lineage>
        <taxon>Bacteria</taxon>
        <taxon>Bacillati</taxon>
        <taxon>Bacillota</taxon>
        <taxon>Bacilli</taxon>
        <taxon>Bacillales</taxon>
        <taxon>Paenibacillaceae</taxon>
        <taxon>Paenibacillus</taxon>
    </lineage>
</organism>
<sequence>MYEAIKEASEMVISLRSGERDEQQKHRQEVFFSSVPSSVSIGSLAKTVPMFAPGSLVSDLSRMFESNPHIQGAVVVQEGRPIGLVMKENMNQLLAGQFGLPLYWNRAIARIMDKEALVVDAELPVEQVVQLAMARDISRLYHLVLITRGDKFVGAASVRSILECMTQLRTEEARTANPLTGLPGNASIQREMQRRIDAGRPFTIIYADLDYFKWFNDCFGFSQGDALIRFLASVLQEVAQVGGKRDDFIGHIGGDDFIMLTDRLESEKLCRLLLARFDSGVKAYYGPAEVLSVVDRSGVAVQQEGVTLSLSLLSWNGAIPLTTAVISQAAARVKKQAKGIRGSAYVASDVFGEQLGEGTT</sequence>
<evidence type="ECO:0000256" key="1">
    <source>
        <dbReference type="PROSITE-ProRule" id="PRU00703"/>
    </source>
</evidence>
<evidence type="ECO:0000259" key="2">
    <source>
        <dbReference type="PROSITE" id="PS50887"/>
    </source>
</evidence>
<dbReference type="InterPro" id="IPR000160">
    <property type="entry name" value="GGDEF_dom"/>
</dbReference>
<dbReference type="SUPFAM" id="SSF55073">
    <property type="entry name" value="Nucleotide cyclase"/>
    <property type="match status" value="1"/>
</dbReference>
<feature type="domain" description="GGDEF" evidence="2">
    <location>
        <begin position="200"/>
        <end position="350"/>
    </location>
</feature>
<dbReference type="SUPFAM" id="SSF54631">
    <property type="entry name" value="CBS-domain pair"/>
    <property type="match status" value="1"/>
</dbReference>
<dbReference type="PROSITE" id="PS51371">
    <property type="entry name" value="CBS"/>
    <property type="match status" value="1"/>
</dbReference>
<dbReference type="PANTHER" id="PTHR45138:SF25">
    <property type="entry name" value="GGDEF DOMAIN PROTEIN"/>
    <property type="match status" value="1"/>
</dbReference>
<reference evidence="4 6" key="1">
    <citation type="submission" date="2021-04" db="EMBL/GenBank/DDBJ databases">
        <title>Paenibacillus sp. DLE-14 whole genome sequence.</title>
        <authorList>
            <person name="Ham Y.J."/>
        </authorList>
    </citation>
    <scope>NUCLEOTIDE SEQUENCE [LARGE SCALE GENOMIC DNA]</scope>
    <source>
        <strain evidence="4 6">DLE-14</strain>
    </source>
</reference>
<accession>A0ABS5C6K8</accession>
<protein>
    <submittedName>
        <fullName evidence="4">GGDEF domain-containing protein</fullName>
    </submittedName>
</protein>
<keyword evidence="6" id="KW-1185">Reference proteome</keyword>
<dbReference type="CDD" id="cd01949">
    <property type="entry name" value="GGDEF"/>
    <property type="match status" value="1"/>
</dbReference>
<comment type="caution">
    <text evidence="4">The sequence shown here is derived from an EMBL/GenBank/DDBJ whole genome shotgun (WGS) entry which is preliminary data.</text>
</comment>
<proteinExistence type="predicted"/>
<feature type="domain" description="CBS" evidence="3">
    <location>
        <begin position="112"/>
        <end position="171"/>
    </location>
</feature>
<gene>
    <name evidence="4" type="ORF">I8J30_02820</name>
    <name evidence="5" type="ORF">I8J30_13375</name>
</gene>
<evidence type="ECO:0000313" key="5">
    <source>
        <dbReference type="EMBL" id="MBP3963702.1"/>
    </source>
</evidence>
<dbReference type="Proteomes" id="UP000673394">
    <property type="component" value="Unassembled WGS sequence"/>
</dbReference>
<dbReference type="InterPro" id="IPR043128">
    <property type="entry name" value="Rev_trsase/Diguanyl_cyclase"/>
</dbReference>
<dbReference type="InterPro" id="IPR050469">
    <property type="entry name" value="Diguanylate_Cyclase"/>
</dbReference>
<name>A0ABS5C6K8_9BACL</name>
<dbReference type="EMBL" id="JAGKSP010000004">
    <property type="protein sequence ID" value="MBP3963702.1"/>
    <property type="molecule type" value="Genomic_DNA"/>
</dbReference>
<dbReference type="RefSeq" id="WP_210655190.1">
    <property type="nucleotide sequence ID" value="NZ_JAGKSP010000001.1"/>
</dbReference>
<dbReference type="SMART" id="SM00267">
    <property type="entry name" value="GGDEF"/>
    <property type="match status" value="1"/>
</dbReference>
<dbReference type="Gene3D" id="3.10.580.10">
    <property type="entry name" value="CBS-domain"/>
    <property type="match status" value="1"/>
</dbReference>
<keyword evidence="1" id="KW-0129">CBS domain</keyword>
<evidence type="ECO:0000313" key="6">
    <source>
        <dbReference type="Proteomes" id="UP000673394"/>
    </source>
</evidence>
<dbReference type="Gene3D" id="3.30.70.270">
    <property type="match status" value="1"/>
</dbReference>
<dbReference type="Pfam" id="PF00571">
    <property type="entry name" value="CBS"/>
    <property type="match status" value="1"/>
</dbReference>
<dbReference type="InterPro" id="IPR046342">
    <property type="entry name" value="CBS_dom_sf"/>
</dbReference>
<dbReference type="PROSITE" id="PS50887">
    <property type="entry name" value="GGDEF"/>
    <property type="match status" value="1"/>
</dbReference>
<evidence type="ECO:0000259" key="3">
    <source>
        <dbReference type="PROSITE" id="PS51371"/>
    </source>
</evidence>